<dbReference type="EMBL" id="JAGIOC010000001">
    <property type="protein sequence ID" value="MBP2407317.1"/>
    <property type="molecule type" value="Genomic_DNA"/>
</dbReference>
<evidence type="ECO:0008006" key="4">
    <source>
        <dbReference type="Google" id="ProtNLM"/>
    </source>
</evidence>
<evidence type="ECO:0000313" key="3">
    <source>
        <dbReference type="Proteomes" id="UP000698222"/>
    </source>
</evidence>
<reference evidence="2 3" key="1">
    <citation type="submission" date="2021-03" db="EMBL/GenBank/DDBJ databases">
        <title>Sequencing the genomes of 1000 actinobacteria strains.</title>
        <authorList>
            <person name="Klenk H.-P."/>
        </authorList>
    </citation>
    <scope>NUCLEOTIDE SEQUENCE [LARGE SCALE GENOMIC DNA]</scope>
    <source>
        <strain evidence="2 3">DSM 14564</strain>
    </source>
</reference>
<sequence length="168" mass="18500">MSDPDRTLIESTRTHRERLLAALVHGSLTARRKVTTNVPRLLGSFIIAAVLGLGCVGAGFVIGYLEQQRDEKAVTAFQQALSSNPLEPGDGLVEDEETGLLYDTERDEYIDPETGFVVDPDTMLARDPQGRLVDTRTKWYYDPASGNYTDPATGVTIDPRTLTVVEEE</sequence>
<keyword evidence="1" id="KW-1133">Transmembrane helix</keyword>
<keyword evidence="3" id="KW-1185">Reference proteome</keyword>
<evidence type="ECO:0000313" key="2">
    <source>
        <dbReference type="EMBL" id="MBP2407317.1"/>
    </source>
</evidence>
<gene>
    <name evidence="2" type="ORF">JOF44_000220</name>
</gene>
<evidence type="ECO:0000256" key="1">
    <source>
        <dbReference type="SAM" id="Phobius"/>
    </source>
</evidence>
<keyword evidence="1" id="KW-0472">Membrane</keyword>
<accession>A0ABS4YEV3</accession>
<protein>
    <recommendedName>
        <fullName evidence="4">OCRE domain-containing protein</fullName>
    </recommendedName>
</protein>
<dbReference type="RefSeq" id="WP_209886328.1">
    <property type="nucleotide sequence ID" value="NZ_BAAAJV010000022.1"/>
</dbReference>
<name>A0ABS4YEV3_9MICO</name>
<organism evidence="2 3">
    <name type="scientific">Brachybacterium fresconis</name>
    <dbReference type="NCBI Taxonomy" id="173363"/>
    <lineage>
        <taxon>Bacteria</taxon>
        <taxon>Bacillati</taxon>
        <taxon>Actinomycetota</taxon>
        <taxon>Actinomycetes</taxon>
        <taxon>Micrococcales</taxon>
        <taxon>Dermabacteraceae</taxon>
        <taxon>Brachybacterium</taxon>
    </lineage>
</organism>
<keyword evidence="1" id="KW-0812">Transmembrane</keyword>
<proteinExistence type="predicted"/>
<feature type="transmembrane region" description="Helical" evidence="1">
    <location>
        <begin position="41"/>
        <end position="65"/>
    </location>
</feature>
<comment type="caution">
    <text evidence="2">The sequence shown here is derived from an EMBL/GenBank/DDBJ whole genome shotgun (WGS) entry which is preliminary data.</text>
</comment>
<dbReference type="Proteomes" id="UP000698222">
    <property type="component" value="Unassembled WGS sequence"/>
</dbReference>